<dbReference type="EMBL" id="CP114029">
    <property type="protein sequence ID" value="WAP70436.1"/>
    <property type="molecule type" value="Genomic_DNA"/>
</dbReference>
<protein>
    <submittedName>
        <fullName evidence="2">Uncharacterized protein</fullName>
    </submittedName>
</protein>
<dbReference type="Proteomes" id="UP001164020">
    <property type="component" value="Chromosome"/>
</dbReference>
<reference evidence="2" key="1">
    <citation type="submission" date="2022-12" db="EMBL/GenBank/DDBJ databases">
        <title>Jiella pelagia sp. nov., isolated from phosphonate enriched culture of Northwest Pacific surface seawater.</title>
        <authorList>
            <person name="Shin D.Y."/>
            <person name="Hwang C.Y."/>
        </authorList>
    </citation>
    <scope>NUCLEOTIDE SEQUENCE</scope>
    <source>
        <strain evidence="2">HL-NP1</strain>
    </source>
</reference>
<sequence>MPRSRGRRNKAKNTARLASNPNKIVFEKLDFGFGDQREEFKSAILKSAREDVERYPELVDELTNLMKNRMPDGIVSTVAFYGTRAAINNKGESRSLTKNIQQHHIELLQGIALTLPADEWGKIPSTAETIQTVFDIIPKLSDTFFKRRLIAKADEIDKVQRAIMSLQEKIRLHTQAVRNWGYFSEVKKICREVYAPLDDKLVAAVGYSFTDILDIAEAVHTAIDERCNTWMDAMKKVISSRKSRTAVETYFREMPNLKGTPDELLALLPKGIEREAVMALLMSHADLRHADNMSVTAADVAAMTGKDKERVDRVLRMFSIEPGELAGQNFEHLFLANPVWARPGIALDEAYLFGMPQAIFSHINEIMWNVATTAKIEEDLSDRRAAYLEDKAEAVLQSVLPTAQITKNAKWMAGKQQFETDIIAVVDKTVILAEAKSHRLTPQGLRGAPDRLKRHLTEMVIAPSIQSERLAVYITAAREGDADSLKITESLGLDAENVDQIIRISLTLDDLSVLSSSEEELENAGLIPEGHMLAPSLHVADLCCIAEIIDEEIPFLHYFSERFHFQKHFDIFGDEIDFLGIYLATGFNLGEKRGDFRRLMVTGMSDVIDRYYNGLDAGIAVKKPKASIHRSYKEIIDKLANTKPAGWTTMGIFVLSSASPEEQPKVERGLNRLRHSVMRKRAKRGHECFMEIVPPLNRKATVGFYVHRAADRALRRKHMEHFASEALDRDEATSCVLFAKNAENWASPYEAVLLAQKRGEVQTDLRS</sequence>
<feature type="coiled-coil region" evidence="1">
    <location>
        <begin position="149"/>
        <end position="176"/>
    </location>
</feature>
<evidence type="ECO:0000256" key="1">
    <source>
        <dbReference type="SAM" id="Coils"/>
    </source>
</evidence>
<accession>A0ABY7C3X1</accession>
<gene>
    <name evidence="2" type="ORF">OH818_10495</name>
</gene>
<dbReference type="RefSeq" id="WP_268882930.1">
    <property type="nucleotide sequence ID" value="NZ_CP114029.1"/>
</dbReference>
<proteinExistence type="predicted"/>
<evidence type="ECO:0000313" key="2">
    <source>
        <dbReference type="EMBL" id="WAP70436.1"/>
    </source>
</evidence>
<evidence type="ECO:0000313" key="3">
    <source>
        <dbReference type="Proteomes" id="UP001164020"/>
    </source>
</evidence>
<keyword evidence="1" id="KW-0175">Coiled coil</keyword>
<keyword evidence="3" id="KW-1185">Reference proteome</keyword>
<name>A0ABY7C3X1_9HYPH</name>
<organism evidence="2 3">
    <name type="scientific">Jiella pelagia</name>
    <dbReference type="NCBI Taxonomy" id="2986949"/>
    <lineage>
        <taxon>Bacteria</taxon>
        <taxon>Pseudomonadati</taxon>
        <taxon>Pseudomonadota</taxon>
        <taxon>Alphaproteobacteria</taxon>
        <taxon>Hyphomicrobiales</taxon>
        <taxon>Aurantimonadaceae</taxon>
        <taxon>Jiella</taxon>
    </lineage>
</organism>